<proteinExistence type="predicted"/>
<feature type="transmembrane region" description="Helical" evidence="1">
    <location>
        <begin position="5"/>
        <end position="20"/>
    </location>
</feature>
<gene>
    <name evidence="2" type="ORF">NC797_14475</name>
</gene>
<comment type="caution">
    <text evidence="2">The sequence shown here is derived from an EMBL/GenBank/DDBJ whole genome shotgun (WGS) entry which is preliminary data.</text>
</comment>
<accession>A0A9X4APN1</accession>
<keyword evidence="3" id="KW-1185">Reference proteome</keyword>
<organism evidence="2 3">
    <name type="scientific">Terrihalobacillus insolitus</name>
    <dbReference type="NCBI Taxonomy" id="2950438"/>
    <lineage>
        <taxon>Bacteria</taxon>
        <taxon>Bacillati</taxon>
        <taxon>Bacillota</taxon>
        <taxon>Bacilli</taxon>
        <taxon>Bacillales</taxon>
        <taxon>Bacillaceae</taxon>
        <taxon>Terrihalobacillus</taxon>
    </lineage>
</organism>
<reference evidence="2" key="1">
    <citation type="submission" date="2022-06" db="EMBL/GenBank/DDBJ databases">
        <title>Aquibacillus sp. a new bacterium isolated from soil saline samples.</title>
        <authorList>
            <person name="Galisteo C."/>
            <person name="De La Haba R."/>
            <person name="Sanchez-Porro C."/>
            <person name="Ventosa A."/>
        </authorList>
    </citation>
    <scope>NUCLEOTIDE SEQUENCE</scope>
    <source>
        <strain evidence="2">3ASR75-11</strain>
    </source>
</reference>
<dbReference type="Proteomes" id="UP001145050">
    <property type="component" value="Unassembled WGS sequence"/>
</dbReference>
<dbReference type="EMBL" id="JAMQKB010000019">
    <property type="protein sequence ID" value="MDC3425710.1"/>
    <property type="molecule type" value="Genomic_DNA"/>
</dbReference>
<keyword evidence="1" id="KW-0812">Transmembrane</keyword>
<feature type="transmembrane region" description="Helical" evidence="1">
    <location>
        <begin position="123"/>
        <end position="142"/>
    </location>
</feature>
<dbReference type="RefSeq" id="WP_272437526.1">
    <property type="nucleotide sequence ID" value="NZ_JAMQKB010000019.1"/>
</dbReference>
<evidence type="ECO:0000313" key="3">
    <source>
        <dbReference type="Proteomes" id="UP001145050"/>
    </source>
</evidence>
<protein>
    <submittedName>
        <fullName evidence="2">Uncharacterized protein</fullName>
    </submittedName>
</protein>
<feature type="transmembrane region" description="Helical" evidence="1">
    <location>
        <begin position="72"/>
        <end position="89"/>
    </location>
</feature>
<dbReference type="AlphaFoldDB" id="A0A9X4APN1"/>
<name>A0A9X4APN1_9BACI</name>
<feature type="transmembrane region" description="Helical" evidence="1">
    <location>
        <begin position="96"/>
        <end position="117"/>
    </location>
</feature>
<keyword evidence="1" id="KW-1133">Transmembrane helix</keyword>
<sequence length="163" mass="19057">MALPLITTITIMALFILWLHDKKLSFLQNSIVFMVLEIIVRNNATLLTMELKWIDPTENSFLNIFFLMHREIITPLFILLFVNSYLLLFSLRKKTLLFLIFLTLMQGMEYLAVYFGVIKYVEWNYVYAMLLNTAYLLIGLGISKITLLLDKNGVHQNGSRIRT</sequence>
<evidence type="ECO:0000313" key="2">
    <source>
        <dbReference type="EMBL" id="MDC3425710.1"/>
    </source>
</evidence>
<evidence type="ECO:0000256" key="1">
    <source>
        <dbReference type="SAM" id="Phobius"/>
    </source>
</evidence>
<keyword evidence="1" id="KW-0472">Membrane</keyword>